<organism evidence="1 2">
    <name type="scientific">Phialemonium atrogriseum</name>
    <dbReference type="NCBI Taxonomy" id="1093897"/>
    <lineage>
        <taxon>Eukaryota</taxon>
        <taxon>Fungi</taxon>
        <taxon>Dikarya</taxon>
        <taxon>Ascomycota</taxon>
        <taxon>Pezizomycotina</taxon>
        <taxon>Sordariomycetes</taxon>
        <taxon>Sordariomycetidae</taxon>
        <taxon>Cephalothecales</taxon>
        <taxon>Cephalothecaceae</taxon>
        <taxon>Phialemonium</taxon>
    </lineage>
</organism>
<dbReference type="EMBL" id="MU839000">
    <property type="protein sequence ID" value="KAK1770732.1"/>
    <property type="molecule type" value="Genomic_DNA"/>
</dbReference>
<comment type="caution">
    <text evidence="1">The sequence shown here is derived from an EMBL/GenBank/DDBJ whole genome shotgun (WGS) entry which is preliminary data.</text>
</comment>
<dbReference type="GeneID" id="85306427"/>
<keyword evidence="2" id="KW-1185">Reference proteome</keyword>
<dbReference type="RefSeq" id="XP_060286945.1">
    <property type="nucleotide sequence ID" value="XM_060423240.1"/>
</dbReference>
<protein>
    <submittedName>
        <fullName evidence="1">Uncharacterized protein</fullName>
    </submittedName>
</protein>
<evidence type="ECO:0000313" key="1">
    <source>
        <dbReference type="EMBL" id="KAK1770732.1"/>
    </source>
</evidence>
<name>A0AAJ0C738_9PEZI</name>
<dbReference type="AlphaFoldDB" id="A0AAJ0C738"/>
<gene>
    <name evidence="1" type="ORF">QBC33DRAFT_281444</name>
</gene>
<proteinExistence type="predicted"/>
<sequence>MCLGQPYRYRCGHMQVVWAKCIHSRHVPGTDYCDPCGREKDMAMGPTINTDTPCPLPGCRGPELGIWRCCRCGHDKNRRGWCMGDVRVNGQPRREWDPSLNGGNGDWRLVTVCDHGNCVRCTTIS</sequence>
<accession>A0AAJ0C738</accession>
<evidence type="ECO:0000313" key="2">
    <source>
        <dbReference type="Proteomes" id="UP001244011"/>
    </source>
</evidence>
<reference evidence="1" key="1">
    <citation type="submission" date="2023-06" db="EMBL/GenBank/DDBJ databases">
        <title>Genome-scale phylogeny and comparative genomics of the fungal order Sordariales.</title>
        <authorList>
            <consortium name="Lawrence Berkeley National Laboratory"/>
            <person name="Hensen N."/>
            <person name="Bonometti L."/>
            <person name="Westerberg I."/>
            <person name="Brannstrom I.O."/>
            <person name="Guillou S."/>
            <person name="Cros-Aarteil S."/>
            <person name="Calhoun S."/>
            <person name="Haridas S."/>
            <person name="Kuo A."/>
            <person name="Mondo S."/>
            <person name="Pangilinan J."/>
            <person name="Riley R."/>
            <person name="Labutti K."/>
            <person name="Andreopoulos B."/>
            <person name="Lipzen A."/>
            <person name="Chen C."/>
            <person name="Yanf M."/>
            <person name="Daum C."/>
            <person name="Ng V."/>
            <person name="Clum A."/>
            <person name="Steindorff A."/>
            <person name="Ohm R."/>
            <person name="Martin F."/>
            <person name="Silar P."/>
            <person name="Natvig D."/>
            <person name="Lalanne C."/>
            <person name="Gautier V."/>
            <person name="Ament-Velasquez S.L."/>
            <person name="Kruys A."/>
            <person name="Hutchinson M.I."/>
            <person name="Powell A.J."/>
            <person name="Barry K."/>
            <person name="Miller A.N."/>
            <person name="Grigoriev I.V."/>
            <person name="Debuchy R."/>
            <person name="Gladieux P."/>
            <person name="Thoren M.H."/>
            <person name="Johannesson H."/>
        </authorList>
    </citation>
    <scope>NUCLEOTIDE SEQUENCE</scope>
    <source>
        <strain evidence="1">8032-3</strain>
    </source>
</reference>
<dbReference type="Proteomes" id="UP001244011">
    <property type="component" value="Unassembled WGS sequence"/>
</dbReference>